<dbReference type="GO" id="GO:0016405">
    <property type="term" value="F:CoA-ligase activity"/>
    <property type="evidence" value="ECO:0007669"/>
    <property type="project" value="TreeGrafter"/>
</dbReference>
<evidence type="ECO:0000313" key="8">
    <source>
        <dbReference type="RefSeq" id="XP_052122669.1"/>
    </source>
</evidence>
<dbReference type="SUPFAM" id="SSF56801">
    <property type="entry name" value="Acetyl-CoA synthetase-like"/>
    <property type="match status" value="1"/>
</dbReference>
<reference evidence="8" key="1">
    <citation type="submission" date="2025-08" db="UniProtKB">
        <authorList>
            <consortium name="RefSeq"/>
        </authorList>
    </citation>
    <scope>IDENTIFICATION</scope>
    <source>
        <tissue evidence="8">Whole organism</tissue>
    </source>
</reference>
<dbReference type="PROSITE" id="PS00455">
    <property type="entry name" value="AMP_BINDING"/>
    <property type="match status" value="1"/>
</dbReference>
<dbReference type="Proteomes" id="UP000504606">
    <property type="component" value="Unplaced"/>
</dbReference>
<dbReference type="GeneID" id="113203270"/>
<protein>
    <submittedName>
        <fullName evidence="8">Luciferin 4-monooxygenase-like isoform X1</fullName>
    </submittedName>
</protein>
<keyword evidence="4" id="KW-0576">Peroxisome</keyword>
<evidence type="ECO:0000256" key="2">
    <source>
        <dbReference type="ARBA" id="ARBA00006432"/>
    </source>
</evidence>
<dbReference type="AlphaFoldDB" id="A0A9C6U7M3"/>
<dbReference type="InterPro" id="IPR042099">
    <property type="entry name" value="ANL_N_sf"/>
</dbReference>
<dbReference type="InterPro" id="IPR025110">
    <property type="entry name" value="AMP-bd_C"/>
</dbReference>
<dbReference type="GO" id="GO:0005777">
    <property type="term" value="C:peroxisome"/>
    <property type="evidence" value="ECO:0007669"/>
    <property type="project" value="UniProtKB-SubCell"/>
</dbReference>
<dbReference type="FunFam" id="3.30.300.30:FF:000007">
    <property type="entry name" value="4-coumarate--CoA ligase 2"/>
    <property type="match status" value="1"/>
</dbReference>
<keyword evidence="7" id="KW-1185">Reference proteome</keyword>
<dbReference type="OrthoDB" id="10253869at2759"/>
<dbReference type="InterPro" id="IPR000873">
    <property type="entry name" value="AMP-dep_synth/lig_dom"/>
</dbReference>
<gene>
    <name evidence="8" type="primary">LOC113203270</name>
</gene>
<comment type="similarity">
    <text evidence="2">Belongs to the ATP-dependent AMP-binding enzyme family.</text>
</comment>
<comment type="subcellular location">
    <subcellularLocation>
        <location evidence="1">Peroxisome</location>
    </subcellularLocation>
</comment>
<name>A0A9C6U7M3_FRAOC</name>
<accession>A0A9C6U7M3</accession>
<dbReference type="Pfam" id="PF13193">
    <property type="entry name" value="AMP-binding_C"/>
    <property type="match status" value="1"/>
</dbReference>
<evidence type="ECO:0000256" key="1">
    <source>
        <dbReference type="ARBA" id="ARBA00004275"/>
    </source>
</evidence>
<evidence type="ECO:0000313" key="7">
    <source>
        <dbReference type="Proteomes" id="UP000504606"/>
    </source>
</evidence>
<evidence type="ECO:0000256" key="4">
    <source>
        <dbReference type="ARBA" id="ARBA00023140"/>
    </source>
</evidence>
<sequence length="578" mass="62828">MRAALARAACSCSDPSAVSAITIETGPPDGAEARELAEGLMDDDGVFHGPDGFDADCSLAEYLLRYLRSNAAAQKIAQVDAETGDVWSFRTLLTETVQIATALEEDGFGVGDTVAMFSKNYMELYSAVLGCLMAGITVATMVPSHGPAELRHQLLLCSPKAIFVEAELLSKTDEALEDFPGEVKIFTLQPVADADHTTSYHTLSERGFSADPDTYTPAEIPDRSNHVAFILYSSGTTGLPKGVQIPNQGLTTMTMNMKIVPNIPNLPDSTSLVLAPISWISGVLLLLKCTETGSRRVSIPKPTPRTVISALQKYKVDLWPSAPPVLISLVRHPAVRMLNFSNLQSIMCGGGPLSAELQREVSKKLKCTVVQGYGSTEAGIVLTTTLEENRDGSIGKPGPSVSVRLVDLDTNEVIREVGRVGELRIRSPCTMISYIGNPEATAECYDDEGWFKSGDLLSFDADGYFFYVDRLKEMIKYKSHQVAPTELETVLLNHPGVKDVCVMGVPNVLDGEHPMAFVVRSKNNVTEQELQNFIAERLSDPKHLRGGVVFLDVIPRTVTGKTQRAQLKIILANHRTEE</sequence>
<evidence type="ECO:0000256" key="3">
    <source>
        <dbReference type="ARBA" id="ARBA00022598"/>
    </source>
</evidence>
<dbReference type="InterPro" id="IPR045851">
    <property type="entry name" value="AMP-bd_C_sf"/>
</dbReference>
<evidence type="ECO:0000259" key="6">
    <source>
        <dbReference type="Pfam" id="PF13193"/>
    </source>
</evidence>
<feature type="domain" description="AMP-dependent synthetase/ligase" evidence="5">
    <location>
        <begin position="73"/>
        <end position="434"/>
    </location>
</feature>
<feature type="domain" description="AMP-binding enzyme C-terminal" evidence="6">
    <location>
        <begin position="486"/>
        <end position="561"/>
    </location>
</feature>
<proteinExistence type="inferred from homology"/>
<dbReference type="RefSeq" id="XP_052122669.1">
    <property type="nucleotide sequence ID" value="XM_052266709.1"/>
</dbReference>
<keyword evidence="3" id="KW-0436">Ligase</keyword>
<dbReference type="Gene3D" id="3.40.50.12780">
    <property type="entry name" value="N-terminal domain of ligase-like"/>
    <property type="match status" value="1"/>
</dbReference>
<dbReference type="InterPro" id="IPR020845">
    <property type="entry name" value="AMP-binding_CS"/>
</dbReference>
<evidence type="ECO:0000259" key="5">
    <source>
        <dbReference type="Pfam" id="PF00501"/>
    </source>
</evidence>
<dbReference type="Gene3D" id="3.30.300.30">
    <property type="match status" value="1"/>
</dbReference>
<organism evidence="7 8">
    <name type="scientific">Frankliniella occidentalis</name>
    <name type="common">Western flower thrips</name>
    <name type="synonym">Euthrips occidentalis</name>
    <dbReference type="NCBI Taxonomy" id="133901"/>
    <lineage>
        <taxon>Eukaryota</taxon>
        <taxon>Metazoa</taxon>
        <taxon>Ecdysozoa</taxon>
        <taxon>Arthropoda</taxon>
        <taxon>Hexapoda</taxon>
        <taxon>Insecta</taxon>
        <taxon>Pterygota</taxon>
        <taxon>Neoptera</taxon>
        <taxon>Paraneoptera</taxon>
        <taxon>Thysanoptera</taxon>
        <taxon>Terebrantia</taxon>
        <taxon>Thripoidea</taxon>
        <taxon>Thripidae</taxon>
        <taxon>Frankliniella</taxon>
    </lineage>
</organism>
<dbReference type="Pfam" id="PF00501">
    <property type="entry name" value="AMP-binding"/>
    <property type="match status" value="1"/>
</dbReference>
<dbReference type="PANTHER" id="PTHR24096">
    <property type="entry name" value="LONG-CHAIN-FATTY-ACID--COA LIGASE"/>
    <property type="match status" value="1"/>
</dbReference>
<dbReference type="PANTHER" id="PTHR24096:SF149">
    <property type="entry name" value="AMP-BINDING DOMAIN-CONTAINING PROTEIN-RELATED"/>
    <property type="match status" value="1"/>
</dbReference>